<dbReference type="Proteomes" id="UP000260680">
    <property type="component" value="Unassembled WGS sequence"/>
</dbReference>
<dbReference type="EMBL" id="QOHO01000006">
    <property type="protein sequence ID" value="RFZ80702.1"/>
    <property type="molecule type" value="Genomic_DNA"/>
</dbReference>
<comment type="caution">
    <text evidence="3">The sequence shown here is derived from an EMBL/GenBank/DDBJ whole genome shotgun (WGS) entry which is preliminary data.</text>
</comment>
<sequence length="168" mass="17940">MSKNKFLKILFSALLIMTMAFTTTTSAYAATGTKKVTSSGKMSIVLNKGQTGNSSEVTFRVSGLPANAVITKLEVNPGSLKSYSGAMLTNYLTIASSNRSSAEKVSWNGKENTTLTTSGFLASRANGTYTISFNCTCLSGAISHGMILDIGSKTYSNPYITIYWDDSF</sequence>
<gene>
    <name evidence="3" type="ORF">DS742_01640</name>
    <name evidence="2" type="ORF">LAD12857_00280</name>
</gene>
<evidence type="ECO:0000313" key="3">
    <source>
        <dbReference type="EMBL" id="RFZ80702.1"/>
    </source>
</evidence>
<dbReference type="OrthoDB" id="2081664at2"/>
<reference evidence="2 5" key="2">
    <citation type="journal article" date="2024" name="Int. J. Syst. Evol. Microbiol.">
        <title>Lacrimispora brassicae sp. nov. isolated from fermented cabbage, and proposal of Clostridium indicum Gundawar et al. 2019 and Clostridium methoxybenzovorans Mechichi et al. 1999 as heterotypic synonyms of Lacrimispora amygdalina (Parshina et al. 2003) Haas and Blanchard 2020 and Lacrimispora indolis (McClung and McCoy 1957) Haas and Blanchard 2020, respectively.</title>
        <authorList>
            <person name="Kobayashi H."/>
            <person name="Tanizawa Y."/>
            <person name="Sakamoto M."/>
            <person name="Ohkuma M."/>
            <person name="Tohno M."/>
        </authorList>
    </citation>
    <scope>NUCLEOTIDE SEQUENCE [LARGE SCALE GENOMIC DNA]</scope>
    <source>
        <strain evidence="2 5">DSM 12857</strain>
    </source>
</reference>
<proteinExistence type="predicted"/>
<dbReference type="RefSeq" id="WP_117415301.1">
    <property type="nucleotide sequence ID" value="NZ_BRPJ01000001.1"/>
</dbReference>
<protein>
    <submittedName>
        <fullName evidence="3">Uncharacterized protein</fullName>
    </submittedName>
</protein>
<reference evidence="3 4" key="1">
    <citation type="submission" date="2018-07" db="EMBL/GenBank/DDBJ databases">
        <title>New species, Clostridium PI-S10-A1B.</title>
        <authorList>
            <person name="Krishna G."/>
            <person name="Summeta K."/>
            <person name="Shikha S."/>
            <person name="Prabhu P.B."/>
            <person name="Suresh K."/>
        </authorList>
    </citation>
    <scope>NUCLEOTIDE SEQUENCE [LARGE SCALE GENOMIC DNA]</scope>
    <source>
        <strain evidence="3 4">PI-S10-A1B</strain>
    </source>
</reference>
<feature type="signal peptide" evidence="1">
    <location>
        <begin position="1"/>
        <end position="29"/>
    </location>
</feature>
<dbReference type="Proteomes" id="UP001419084">
    <property type="component" value="Unassembled WGS sequence"/>
</dbReference>
<organism evidence="3 4">
    <name type="scientific">Lacrimispora amygdalina</name>
    <dbReference type="NCBI Taxonomy" id="253257"/>
    <lineage>
        <taxon>Bacteria</taxon>
        <taxon>Bacillati</taxon>
        <taxon>Bacillota</taxon>
        <taxon>Clostridia</taxon>
        <taxon>Lachnospirales</taxon>
        <taxon>Lachnospiraceae</taxon>
        <taxon>Lacrimispora</taxon>
    </lineage>
</organism>
<dbReference type="EMBL" id="BRPJ01000001">
    <property type="protein sequence ID" value="GLB28105.1"/>
    <property type="molecule type" value="Genomic_DNA"/>
</dbReference>
<name>A0A3E2NI70_9FIRM</name>
<keyword evidence="5" id="KW-1185">Reference proteome</keyword>
<evidence type="ECO:0000313" key="5">
    <source>
        <dbReference type="Proteomes" id="UP001419084"/>
    </source>
</evidence>
<accession>A0A3E2NI70</accession>
<evidence type="ECO:0000256" key="1">
    <source>
        <dbReference type="SAM" id="SignalP"/>
    </source>
</evidence>
<evidence type="ECO:0000313" key="2">
    <source>
        <dbReference type="EMBL" id="GLB28105.1"/>
    </source>
</evidence>
<evidence type="ECO:0000313" key="4">
    <source>
        <dbReference type="Proteomes" id="UP000260680"/>
    </source>
</evidence>
<feature type="chain" id="PRO_5017773724" evidence="1">
    <location>
        <begin position="30"/>
        <end position="168"/>
    </location>
</feature>
<dbReference type="AlphaFoldDB" id="A0A3E2NI70"/>
<keyword evidence="1" id="KW-0732">Signal</keyword>